<dbReference type="EMBL" id="BJHX01000003">
    <property type="protein sequence ID" value="GDY69999.1"/>
    <property type="molecule type" value="Genomic_DNA"/>
</dbReference>
<reference evidence="3 4" key="1">
    <citation type="submission" date="2019-04" db="EMBL/GenBank/DDBJ databases">
        <title>Draft genome sequences of Streptomyces avermitilis ATCC 31267.</title>
        <authorList>
            <person name="Komaki H."/>
            <person name="Tamura T."/>
            <person name="Hosoyama A."/>
        </authorList>
    </citation>
    <scope>NUCLEOTIDE SEQUENCE [LARGE SCALE GENOMIC DNA]</scope>
    <source>
        <strain evidence="3 4">ATCC 31267</strain>
    </source>
</reference>
<feature type="region of interest" description="Disordered" evidence="1">
    <location>
        <begin position="128"/>
        <end position="167"/>
    </location>
</feature>
<protein>
    <submittedName>
        <fullName evidence="2">Uncharacterized protein</fullName>
    </submittedName>
</protein>
<gene>
    <name evidence="2" type="ORF">SAV14893_093920</name>
    <name evidence="3" type="ORF">SAV31267_097520</name>
</gene>
<evidence type="ECO:0000313" key="3">
    <source>
        <dbReference type="EMBL" id="GDY80267.1"/>
    </source>
</evidence>
<dbReference type="AlphaFoldDB" id="A0A4D4MEI8"/>
<organism evidence="2 5">
    <name type="scientific">Streptomyces avermitilis</name>
    <dbReference type="NCBI Taxonomy" id="33903"/>
    <lineage>
        <taxon>Bacteria</taxon>
        <taxon>Bacillati</taxon>
        <taxon>Actinomycetota</taxon>
        <taxon>Actinomycetes</taxon>
        <taxon>Kitasatosporales</taxon>
        <taxon>Streptomycetaceae</taxon>
        <taxon>Streptomyces</taxon>
    </lineage>
</organism>
<sequence length="185" mass="18581">MRAPRLAQAVPSVALVDAAGKPLCPAVQVTVVQVTRRHYRLGRGYPGCGGVGVLPAGPGAARASGAGSTRPAVSVAGFMASGTVVPTVSVVEFTTTGTTVLARTGRVAEGAVAGACDLQQEIADDACDEGGDQRTEEGVGDGGLRGNAGDGTRAVRRDGGNDQPPSLFSATAGWRHLNSRFVGLV</sequence>
<evidence type="ECO:0000313" key="2">
    <source>
        <dbReference type="EMBL" id="GDY69999.1"/>
    </source>
</evidence>
<reference evidence="2 5" key="2">
    <citation type="submission" date="2019-04" db="EMBL/GenBank/DDBJ databases">
        <title>Draft genome sequences of Streptomyces avermitilis NBRC 14893.</title>
        <authorList>
            <person name="Komaki H."/>
            <person name="Tamura T."/>
            <person name="Hosoyama A."/>
        </authorList>
    </citation>
    <scope>NUCLEOTIDE SEQUENCE [LARGE SCALE GENOMIC DNA]</scope>
    <source>
        <strain evidence="2 5">NBRC 14893</strain>
    </source>
</reference>
<comment type="caution">
    <text evidence="2">The sequence shown here is derived from an EMBL/GenBank/DDBJ whole genome shotgun (WGS) entry which is preliminary data.</text>
</comment>
<name>A0A4D4MEI8_STRAX</name>
<evidence type="ECO:0000256" key="1">
    <source>
        <dbReference type="SAM" id="MobiDB-lite"/>
    </source>
</evidence>
<accession>A0A4D4MEI8</accession>
<evidence type="ECO:0000313" key="4">
    <source>
        <dbReference type="Proteomes" id="UP000299211"/>
    </source>
</evidence>
<evidence type="ECO:0000313" key="5">
    <source>
        <dbReference type="Proteomes" id="UP000302139"/>
    </source>
</evidence>
<proteinExistence type="predicted"/>
<dbReference type="Proteomes" id="UP000302139">
    <property type="component" value="Unassembled WGS sequence"/>
</dbReference>
<dbReference type="EMBL" id="BJHY01000002">
    <property type="protein sequence ID" value="GDY80267.1"/>
    <property type="molecule type" value="Genomic_DNA"/>
</dbReference>
<feature type="compositionally biased region" description="Gly residues" evidence="1">
    <location>
        <begin position="140"/>
        <end position="149"/>
    </location>
</feature>
<dbReference type="Proteomes" id="UP000299211">
    <property type="component" value="Unassembled WGS sequence"/>
</dbReference>